<feature type="non-terminal residue" evidence="1">
    <location>
        <position position="1"/>
    </location>
</feature>
<keyword evidence="2" id="KW-1185">Reference proteome</keyword>
<accession>A0ACA9PN36</accession>
<organism evidence="1 2">
    <name type="scientific">Scutellospora calospora</name>
    <dbReference type="NCBI Taxonomy" id="85575"/>
    <lineage>
        <taxon>Eukaryota</taxon>
        <taxon>Fungi</taxon>
        <taxon>Fungi incertae sedis</taxon>
        <taxon>Mucoromycota</taxon>
        <taxon>Glomeromycotina</taxon>
        <taxon>Glomeromycetes</taxon>
        <taxon>Diversisporales</taxon>
        <taxon>Gigasporaceae</taxon>
        <taxon>Scutellospora</taxon>
    </lineage>
</organism>
<sequence>EYSRRTASAELFLSIFQNENITENNNEPNILNISHEESNEEPNESVDDENDKILKLTLLEEFGQFLDI</sequence>
<protein>
    <submittedName>
        <fullName evidence="1">6541_t:CDS:1</fullName>
    </submittedName>
</protein>
<dbReference type="Proteomes" id="UP000789860">
    <property type="component" value="Unassembled WGS sequence"/>
</dbReference>
<dbReference type="EMBL" id="CAJVPM010044341">
    <property type="protein sequence ID" value="CAG8713882.1"/>
    <property type="molecule type" value="Genomic_DNA"/>
</dbReference>
<evidence type="ECO:0000313" key="1">
    <source>
        <dbReference type="EMBL" id="CAG8713882.1"/>
    </source>
</evidence>
<gene>
    <name evidence="1" type="ORF">SCALOS_LOCUS10980</name>
</gene>
<reference evidence="1" key="1">
    <citation type="submission" date="2021-06" db="EMBL/GenBank/DDBJ databases">
        <authorList>
            <person name="Kallberg Y."/>
            <person name="Tangrot J."/>
            <person name="Rosling A."/>
        </authorList>
    </citation>
    <scope>NUCLEOTIDE SEQUENCE</scope>
    <source>
        <strain evidence="1">AU212A</strain>
    </source>
</reference>
<comment type="caution">
    <text evidence="1">The sequence shown here is derived from an EMBL/GenBank/DDBJ whole genome shotgun (WGS) entry which is preliminary data.</text>
</comment>
<name>A0ACA9PN36_9GLOM</name>
<evidence type="ECO:0000313" key="2">
    <source>
        <dbReference type="Proteomes" id="UP000789860"/>
    </source>
</evidence>
<proteinExistence type="predicted"/>